<accession>A0ACA9TJS0</accession>
<sequence length="362" mass="40240">MSICDGCKDAIPPNKARVHCLPCGRYDLCASCAILGTYTGSHRPGHKVELFRVSGHSGPVAEDQAVASSAAAAGQSWSTLFDPQTYAALPSFVDVASAVFGFVDDEGQGRVALKNAEGSEKEHTADRTLNRYYDNDSIQYTLGFRSGNSHSHSPSPQSLLLTRKGFIDLWGMDVLNDPASLRHRINTGLRRFQPTIWNQRGDVPEWVFPKAPASYEIYSKTHLNATKSGLEELAGTPQQSAPLTPIEPVLAGYNWTQPMVPSRLQTRSQPPITAPLEPIHYKPRGNIDEGSEAVKKVKAELGELEKFHNRQLADVKRANDLEYIRAQQQMNLDTLRSMERSRDSMGTIGQNRDYIIERHYYN</sequence>
<dbReference type="EMBL" id="CADEHS020000005">
    <property type="protein sequence ID" value="CAG9940786.1"/>
    <property type="molecule type" value="Genomic_DNA"/>
</dbReference>
<evidence type="ECO:0000313" key="1">
    <source>
        <dbReference type="EMBL" id="CAG9940786.1"/>
    </source>
</evidence>
<keyword evidence="2" id="KW-1185">Reference proteome</keyword>
<dbReference type="Proteomes" id="UP000836387">
    <property type="component" value="Unassembled WGS sequence"/>
</dbReference>
<organism evidence="1 2">
    <name type="scientific">Clonostachys rosea f. rosea IK726</name>
    <dbReference type="NCBI Taxonomy" id="1349383"/>
    <lineage>
        <taxon>Eukaryota</taxon>
        <taxon>Fungi</taxon>
        <taxon>Dikarya</taxon>
        <taxon>Ascomycota</taxon>
        <taxon>Pezizomycotina</taxon>
        <taxon>Sordariomycetes</taxon>
        <taxon>Hypocreomycetidae</taxon>
        <taxon>Hypocreales</taxon>
        <taxon>Bionectriaceae</taxon>
        <taxon>Clonostachys</taxon>
    </lineage>
</organism>
<reference evidence="1" key="1">
    <citation type="submission" date="2020-04" db="EMBL/GenBank/DDBJ databases">
        <authorList>
            <person name="Broberg M."/>
        </authorList>
    </citation>
    <scope>NUCLEOTIDE SEQUENCE</scope>
</reference>
<gene>
    <name evidence="1" type="ORF">CRV2_00002207</name>
</gene>
<evidence type="ECO:0000313" key="2">
    <source>
        <dbReference type="Proteomes" id="UP000836387"/>
    </source>
</evidence>
<protein>
    <submittedName>
        <fullName evidence="1">Uncharacterized protein</fullName>
    </submittedName>
</protein>
<comment type="caution">
    <text evidence="1">The sequence shown here is derived from an EMBL/GenBank/DDBJ whole genome shotgun (WGS) entry which is preliminary data.</text>
</comment>
<name>A0ACA9TJS0_BIOOC</name>
<proteinExistence type="predicted"/>
<reference evidence="1" key="2">
    <citation type="submission" date="2021-10" db="EMBL/GenBank/DDBJ databases">
        <authorList>
            <person name="Piombo E."/>
        </authorList>
    </citation>
    <scope>NUCLEOTIDE SEQUENCE</scope>
</reference>